<gene>
    <name evidence="2" type="ORF">RQP53_18935</name>
</gene>
<comment type="caution">
    <text evidence="2">The sequence shown here is derived from an EMBL/GenBank/DDBJ whole genome shotgun (WGS) entry which is preliminary data.</text>
</comment>
<evidence type="ECO:0000313" key="3">
    <source>
        <dbReference type="Proteomes" id="UP001246372"/>
    </source>
</evidence>
<evidence type="ECO:0000256" key="1">
    <source>
        <dbReference type="SAM" id="MobiDB-lite"/>
    </source>
</evidence>
<proteinExistence type="predicted"/>
<dbReference type="Gene3D" id="3.30.429.10">
    <property type="entry name" value="Macrophage Migration Inhibitory Factor"/>
    <property type="match status" value="1"/>
</dbReference>
<name>A0ABU3PGY0_9BURK</name>
<reference evidence="2" key="1">
    <citation type="submission" date="2023-09" db="EMBL/GenBank/DDBJ databases">
        <title>Paucibacter sp. APW11 Genome sequencing and assembly.</title>
        <authorList>
            <person name="Kim I."/>
        </authorList>
    </citation>
    <scope>NUCLEOTIDE SEQUENCE</scope>
    <source>
        <strain evidence="2">APW11</strain>
    </source>
</reference>
<dbReference type="RefSeq" id="WP_315652236.1">
    <property type="nucleotide sequence ID" value="NZ_JAVXZY010000008.1"/>
</dbReference>
<dbReference type="Proteomes" id="UP001246372">
    <property type="component" value="Unassembled WGS sequence"/>
</dbReference>
<dbReference type="EMBL" id="JAVXZY010000008">
    <property type="protein sequence ID" value="MDT9001363.1"/>
    <property type="molecule type" value="Genomic_DNA"/>
</dbReference>
<protein>
    <submittedName>
        <fullName evidence="2">Uncharacterized protein</fullName>
    </submittedName>
</protein>
<feature type="region of interest" description="Disordered" evidence="1">
    <location>
        <begin position="48"/>
        <end position="77"/>
    </location>
</feature>
<organism evidence="2 3">
    <name type="scientific">Roseateles aquae</name>
    <dbReference type="NCBI Taxonomy" id="3077235"/>
    <lineage>
        <taxon>Bacteria</taxon>
        <taxon>Pseudomonadati</taxon>
        <taxon>Pseudomonadota</taxon>
        <taxon>Betaproteobacteria</taxon>
        <taxon>Burkholderiales</taxon>
        <taxon>Sphaerotilaceae</taxon>
        <taxon>Roseateles</taxon>
    </lineage>
</organism>
<sequence>MPIAKIEVCRARPAAEVAAMMEAVHQAQQLALKVPADDRQIRYVEHRPEHFPMPPSKSLNEGLLTLHLSDALPHKSP</sequence>
<keyword evidence="3" id="KW-1185">Reference proteome</keyword>
<evidence type="ECO:0000313" key="2">
    <source>
        <dbReference type="EMBL" id="MDT9001363.1"/>
    </source>
</evidence>
<dbReference type="InterPro" id="IPR014347">
    <property type="entry name" value="Tautomerase/MIF_sf"/>
</dbReference>
<accession>A0ABU3PGY0</accession>
<dbReference type="SUPFAM" id="SSF55331">
    <property type="entry name" value="Tautomerase/MIF"/>
    <property type="match status" value="1"/>
</dbReference>